<evidence type="ECO:0000256" key="6">
    <source>
        <dbReference type="ARBA" id="ARBA00022729"/>
    </source>
</evidence>
<dbReference type="Gene3D" id="2.40.160.10">
    <property type="entry name" value="Porin"/>
    <property type="match status" value="1"/>
</dbReference>
<dbReference type="AlphaFoldDB" id="A0A1Y0EPL8"/>
<evidence type="ECO:0000256" key="10">
    <source>
        <dbReference type="ARBA" id="ARBA00023237"/>
    </source>
</evidence>
<evidence type="ECO:0000256" key="2">
    <source>
        <dbReference type="ARBA" id="ARBA00011233"/>
    </source>
</evidence>
<evidence type="ECO:0000256" key="1">
    <source>
        <dbReference type="ARBA" id="ARBA00004571"/>
    </source>
</evidence>
<dbReference type="KEGG" id="cser:CCO03_13750"/>
<evidence type="ECO:0000313" key="14">
    <source>
        <dbReference type="Proteomes" id="UP000196138"/>
    </source>
</evidence>
<organism evidence="13 14">
    <name type="scientific">Comamonas serinivorans</name>
    <dbReference type="NCBI Taxonomy" id="1082851"/>
    <lineage>
        <taxon>Bacteria</taxon>
        <taxon>Pseudomonadati</taxon>
        <taxon>Pseudomonadota</taxon>
        <taxon>Betaproteobacteria</taxon>
        <taxon>Burkholderiales</taxon>
        <taxon>Comamonadaceae</taxon>
        <taxon>Comamonas</taxon>
    </lineage>
</organism>
<dbReference type="InterPro" id="IPR033900">
    <property type="entry name" value="Gram_neg_porin_domain"/>
</dbReference>
<dbReference type="Proteomes" id="UP000196138">
    <property type="component" value="Chromosome"/>
</dbReference>
<dbReference type="PANTHER" id="PTHR34501:SF9">
    <property type="entry name" value="MAJOR OUTER MEMBRANE PROTEIN P.IA"/>
    <property type="match status" value="1"/>
</dbReference>
<keyword evidence="14" id="KW-1185">Reference proteome</keyword>
<keyword evidence="8" id="KW-0626">Porin</keyword>
<evidence type="ECO:0000256" key="5">
    <source>
        <dbReference type="ARBA" id="ARBA00022692"/>
    </source>
</evidence>
<evidence type="ECO:0000313" key="13">
    <source>
        <dbReference type="EMBL" id="ARU05604.1"/>
    </source>
</evidence>
<dbReference type="GO" id="GO:0015288">
    <property type="term" value="F:porin activity"/>
    <property type="evidence" value="ECO:0007669"/>
    <property type="project" value="UniProtKB-KW"/>
</dbReference>
<dbReference type="InterPro" id="IPR023614">
    <property type="entry name" value="Porin_dom_sf"/>
</dbReference>
<evidence type="ECO:0000256" key="11">
    <source>
        <dbReference type="SAM" id="SignalP"/>
    </source>
</evidence>
<dbReference type="InterPro" id="IPR050298">
    <property type="entry name" value="Gram-neg_bact_OMP"/>
</dbReference>
<dbReference type="PANTHER" id="PTHR34501">
    <property type="entry name" value="PROTEIN YDDL-RELATED"/>
    <property type="match status" value="1"/>
</dbReference>
<feature type="signal peptide" evidence="11">
    <location>
        <begin position="1"/>
        <end position="19"/>
    </location>
</feature>
<gene>
    <name evidence="13" type="ORF">CCO03_13750</name>
</gene>
<comment type="subunit">
    <text evidence="2">Homotrimer.</text>
</comment>
<name>A0A1Y0EPL8_9BURK</name>
<dbReference type="RefSeq" id="WP_087281935.1">
    <property type="nucleotide sequence ID" value="NZ_CP021455.1"/>
</dbReference>
<feature type="chain" id="PRO_5013390432" description="Porin domain-containing protein" evidence="11">
    <location>
        <begin position="20"/>
        <end position="350"/>
    </location>
</feature>
<evidence type="ECO:0000256" key="9">
    <source>
        <dbReference type="ARBA" id="ARBA00023136"/>
    </source>
</evidence>
<dbReference type="Pfam" id="PF13609">
    <property type="entry name" value="Porin_4"/>
    <property type="match status" value="1"/>
</dbReference>
<dbReference type="GO" id="GO:0046930">
    <property type="term" value="C:pore complex"/>
    <property type="evidence" value="ECO:0007669"/>
    <property type="project" value="UniProtKB-KW"/>
</dbReference>
<evidence type="ECO:0000256" key="7">
    <source>
        <dbReference type="ARBA" id="ARBA00023065"/>
    </source>
</evidence>
<keyword evidence="7" id="KW-0406">Ion transport</keyword>
<sequence length="350" mass="37090">MKHLVLAAACAAACPLASAQSQVNLYGTADLMLRHVQSGPTRSTTLVDGGHAASRLGFRGSEDLGDGWRAGFVLEMGINAANGQGTIPGPTAAFTRQSYLSLSGPWGSLEMGRMYTPMFLSLLKTDPFSMNALFSPLNAVSLTDGQTGLRAFSARASNLVRYHAPALGPVTASLAHARGDETGRRSQFLGGNLAWTHQGWYVGYGFQRTRDGWASPPADGSGATGASLHQSLSVARQWAQFKLSGNVMRNRGPAGVPHAQLFSLGASWAVNPSNTLLAEVLHRRVAHSPRRQNVLTLGWDHALSKRTAVYGRLLILANDGQASATLGGVPVVADSGHNLRVFGVGLRHQF</sequence>
<dbReference type="GO" id="GO:0006811">
    <property type="term" value="P:monoatomic ion transport"/>
    <property type="evidence" value="ECO:0007669"/>
    <property type="project" value="UniProtKB-KW"/>
</dbReference>
<feature type="domain" description="Porin" evidence="12">
    <location>
        <begin position="7"/>
        <end position="312"/>
    </location>
</feature>
<dbReference type="GO" id="GO:0009279">
    <property type="term" value="C:cell outer membrane"/>
    <property type="evidence" value="ECO:0007669"/>
    <property type="project" value="UniProtKB-SubCell"/>
</dbReference>
<keyword evidence="10" id="KW-0998">Cell outer membrane</keyword>
<keyword evidence="4" id="KW-1134">Transmembrane beta strand</keyword>
<evidence type="ECO:0000256" key="4">
    <source>
        <dbReference type="ARBA" id="ARBA00022452"/>
    </source>
</evidence>
<dbReference type="OrthoDB" id="6975458at2"/>
<dbReference type="CDD" id="cd00342">
    <property type="entry name" value="gram_neg_porins"/>
    <property type="match status" value="1"/>
</dbReference>
<proteinExistence type="predicted"/>
<keyword evidence="9" id="KW-0472">Membrane</keyword>
<reference evidence="13 14" key="1">
    <citation type="submission" date="2017-05" db="EMBL/GenBank/DDBJ databases">
        <authorList>
            <person name="Song R."/>
            <person name="Chenine A.L."/>
            <person name="Ruprecht R.M."/>
        </authorList>
    </citation>
    <scope>NUCLEOTIDE SEQUENCE [LARGE SCALE GENOMIC DNA]</scope>
    <source>
        <strain evidence="13 14">DSM 26136</strain>
    </source>
</reference>
<keyword evidence="5" id="KW-0812">Transmembrane</keyword>
<evidence type="ECO:0000256" key="8">
    <source>
        <dbReference type="ARBA" id="ARBA00023114"/>
    </source>
</evidence>
<comment type="subcellular location">
    <subcellularLocation>
        <location evidence="1">Cell outer membrane</location>
        <topology evidence="1">Multi-pass membrane protein</topology>
    </subcellularLocation>
</comment>
<accession>A0A1Y0EPL8</accession>
<evidence type="ECO:0000259" key="12">
    <source>
        <dbReference type="Pfam" id="PF13609"/>
    </source>
</evidence>
<keyword evidence="6 11" id="KW-0732">Signal</keyword>
<dbReference type="EMBL" id="CP021455">
    <property type="protein sequence ID" value="ARU05604.1"/>
    <property type="molecule type" value="Genomic_DNA"/>
</dbReference>
<evidence type="ECO:0000256" key="3">
    <source>
        <dbReference type="ARBA" id="ARBA00022448"/>
    </source>
</evidence>
<dbReference type="SUPFAM" id="SSF56935">
    <property type="entry name" value="Porins"/>
    <property type="match status" value="1"/>
</dbReference>
<protein>
    <recommendedName>
        <fullName evidence="12">Porin domain-containing protein</fullName>
    </recommendedName>
</protein>
<keyword evidence="3" id="KW-0813">Transport</keyword>